<keyword evidence="9" id="KW-0963">Cytoplasm</keyword>
<dbReference type="PANTHER" id="PTHR43101">
    <property type="entry name" value="BETA-FRUCTOSIDASE"/>
    <property type="match status" value="1"/>
</dbReference>
<evidence type="ECO:0000256" key="9">
    <source>
        <dbReference type="RuleBase" id="RU365015"/>
    </source>
</evidence>
<evidence type="ECO:0000256" key="4">
    <source>
        <dbReference type="ARBA" id="ARBA00019623"/>
    </source>
</evidence>
<feature type="domain" description="Glycosyl hydrolase family 32 C-terminal" evidence="11">
    <location>
        <begin position="353"/>
        <end position="479"/>
    </location>
</feature>
<accession>A0A2V5KE06</accession>
<dbReference type="SUPFAM" id="SSF49899">
    <property type="entry name" value="Concanavalin A-like lectins/glucanases"/>
    <property type="match status" value="1"/>
</dbReference>
<dbReference type="EMBL" id="QJVJ01000002">
    <property type="protein sequence ID" value="PYI56263.1"/>
    <property type="molecule type" value="Genomic_DNA"/>
</dbReference>
<evidence type="ECO:0000256" key="2">
    <source>
        <dbReference type="ARBA" id="ARBA00009902"/>
    </source>
</evidence>
<dbReference type="Gene3D" id="2.60.120.560">
    <property type="entry name" value="Exo-inulinase, domain 1"/>
    <property type="match status" value="1"/>
</dbReference>
<dbReference type="CDD" id="cd08996">
    <property type="entry name" value="GH32_FFase"/>
    <property type="match status" value="1"/>
</dbReference>
<evidence type="ECO:0000256" key="8">
    <source>
        <dbReference type="RuleBase" id="RU362110"/>
    </source>
</evidence>
<dbReference type="AlphaFoldDB" id="A0A2V5KE06"/>
<evidence type="ECO:0000256" key="6">
    <source>
        <dbReference type="ARBA" id="ARBA00023295"/>
    </source>
</evidence>
<proteinExistence type="inferred from homology"/>
<dbReference type="Pfam" id="PF08244">
    <property type="entry name" value="Glyco_hydro_32C"/>
    <property type="match status" value="1"/>
</dbReference>
<organism evidence="12 13">
    <name type="scientific">Paenibacillus flagellatus</name>
    <dbReference type="NCBI Taxonomy" id="2211139"/>
    <lineage>
        <taxon>Bacteria</taxon>
        <taxon>Bacillati</taxon>
        <taxon>Bacillota</taxon>
        <taxon>Bacilli</taxon>
        <taxon>Bacillales</taxon>
        <taxon>Paenibacillaceae</taxon>
        <taxon>Paenibacillus</taxon>
    </lineage>
</organism>
<comment type="similarity">
    <text evidence="2 8">Belongs to the glycosyl hydrolase 32 family.</text>
</comment>
<evidence type="ECO:0000313" key="12">
    <source>
        <dbReference type="EMBL" id="PYI56263.1"/>
    </source>
</evidence>
<evidence type="ECO:0000259" key="11">
    <source>
        <dbReference type="Pfam" id="PF08244"/>
    </source>
</evidence>
<dbReference type="InterPro" id="IPR013189">
    <property type="entry name" value="Glyco_hydro_32_C"/>
</dbReference>
<gene>
    <name evidence="12" type="ORF">DLM86_04560</name>
</gene>
<dbReference type="Gene3D" id="2.115.10.20">
    <property type="entry name" value="Glycosyl hydrolase domain, family 43"/>
    <property type="match status" value="1"/>
</dbReference>
<dbReference type="SMART" id="SM00640">
    <property type="entry name" value="Glyco_32"/>
    <property type="match status" value="1"/>
</dbReference>
<dbReference type="InterPro" id="IPR023296">
    <property type="entry name" value="Glyco_hydro_beta-prop_sf"/>
</dbReference>
<name>A0A2V5KE06_9BACL</name>
<dbReference type="InterPro" id="IPR051214">
    <property type="entry name" value="GH32_Enzymes"/>
</dbReference>
<dbReference type="EC" id="3.2.1.26" evidence="3 8"/>
<dbReference type="Pfam" id="PF00251">
    <property type="entry name" value="Glyco_hydro_32N"/>
    <property type="match status" value="1"/>
</dbReference>
<dbReference type="RefSeq" id="WP_110838791.1">
    <property type="nucleotide sequence ID" value="NZ_QJVJ01000002.1"/>
</dbReference>
<dbReference type="PANTHER" id="PTHR43101:SF1">
    <property type="entry name" value="BETA-FRUCTOSIDASE"/>
    <property type="match status" value="1"/>
</dbReference>
<evidence type="ECO:0000259" key="10">
    <source>
        <dbReference type="Pfam" id="PF00251"/>
    </source>
</evidence>
<evidence type="ECO:0000313" key="13">
    <source>
        <dbReference type="Proteomes" id="UP000247476"/>
    </source>
</evidence>
<evidence type="ECO:0000256" key="7">
    <source>
        <dbReference type="ARBA" id="ARBA00033367"/>
    </source>
</evidence>
<evidence type="ECO:0000256" key="3">
    <source>
        <dbReference type="ARBA" id="ARBA00012758"/>
    </source>
</evidence>
<dbReference type="InterPro" id="IPR006232">
    <property type="entry name" value="Suc6P_hydrolase"/>
</dbReference>
<dbReference type="InterPro" id="IPR001362">
    <property type="entry name" value="Glyco_hydro_32"/>
</dbReference>
<dbReference type="NCBIfam" id="TIGR01322">
    <property type="entry name" value="scrB_fam"/>
    <property type="match status" value="1"/>
</dbReference>
<dbReference type="GO" id="GO:0004564">
    <property type="term" value="F:beta-fructofuranosidase activity"/>
    <property type="evidence" value="ECO:0007669"/>
    <property type="project" value="UniProtKB-EC"/>
</dbReference>
<keyword evidence="9" id="KW-0119">Carbohydrate metabolism</keyword>
<comment type="catalytic activity">
    <reaction evidence="8">
        <text>Hydrolysis of terminal non-reducing beta-D-fructofuranoside residues in beta-D-fructofuranosides.</text>
        <dbReference type="EC" id="3.2.1.26"/>
    </reaction>
</comment>
<dbReference type="InterPro" id="IPR013148">
    <property type="entry name" value="Glyco_hydro_32_N"/>
</dbReference>
<reference evidence="12 13" key="1">
    <citation type="submission" date="2018-05" db="EMBL/GenBank/DDBJ databases">
        <title>Paenibacillus flagellatus sp. nov., isolated from selenium mineral soil.</title>
        <authorList>
            <person name="Dai X."/>
        </authorList>
    </citation>
    <scope>NUCLEOTIDE SEQUENCE [LARGE SCALE GENOMIC DNA]</scope>
    <source>
        <strain evidence="12 13">DXL2</strain>
    </source>
</reference>
<keyword evidence="5 8" id="KW-0378">Hydrolase</keyword>
<dbReference type="GO" id="GO:0005737">
    <property type="term" value="C:cytoplasm"/>
    <property type="evidence" value="ECO:0007669"/>
    <property type="project" value="UniProtKB-SubCell"/>
</dbReference>
<dbReference type="UniPathway" id="UPA00238"/>
<keyword evidence="13" id="KW-1185">Reference proteome</keyword>
<dbReference type="InterPro" id="IPR013320">
    <property type="entry name" value="ConA-like_dom_sf"/>
</dbReference>
<dbReference type="GO" id="GO:0005985">
    <property type="term" value="P:sucrose metabolic process"/>
    <property type="evidence" value="ECO:0007669"/>
    <property type="project" value="UniProtKB-UniPathway"/>
</dbReference>
<sequence length="492" mass="54958">MDHDEATRQADREIAGKRDRIRSSPYRLHYHFMAPAGWMNDPNGLVFYKGEHHLFYQHNPYDSCWGPMHWGHATSRDLVRWEHQPVALAPSEPYDRGPSPSHGCFSGSAVVDGEELALIYTGHVEGKEPMQVQCLATGRGGVRFAKYAGNPVIGDVPEEGSRDFRDPKVWRHGDRWYMVVGTSKEGRGKVLLYASPDLRKWDYQGVAFESDGTQGVMWECPDLFPLGGSHVFLVSPVSDVPGKPLYWVGDMDYETGVFEPKLGSTLDYGFDFYAPQTWLDDKGRRLLIGWMQRWSDPIPSQPHGWAGALTIPRELVLEDGVLKQKPAAELAMLRSNPARLDPLAVEQPIAVAELAGQATETLIELNVRETAASVFGIRVACSEDGEERTEIRLDLRKNELTLDRERSGRGAKGVCQAPFAIDSKGRVTLHLFLDASSIELFVNDGEQVVTGRIYPAAGSNRFSLFALGGKACIDRIETWKLESVWEEDRNGS</sequence>
<dbReference type="SUPFAM" id="SSF75005">
    <property type="entry name" value="Arabinanase/levansucrase/invertase"/>
    <property type="match status" value="1"/>
</dbReference>
<feature type="domain" description="Glycosyl hydrolase family 32 N-terminal" evidence="10">
    <location>
        <begin position="31"/>
        <end position="326"/>
    </location>
</feature>
<comment type="subcellular location">
    <subcellularLocation>
        <location evidence="9">Cytoplasm</location>
    </subcellularLocation>
</comment>
<dbReference type="Proteomes" id="UP000247476">
    <property type="component" value="Unassembled WGS sequence"/>
</dbReference>
<comment type="function">
    <text evidence="9">Enables the bacterium to metabolize sucrose as a sole carbon source.</text>
</comment>
<dbReference type="OrthoDB" id="9759709at2"/>
<comment type="caution">
    <text evidence="12">The sequence shown here is derived from an EMBL/GenBank/DDBJ whole genome shotgun (WGS) entry which is preliminary data.</text>
</comment>
<comment type="pathway">
    <text evidence="1 9">Glycan biosynthesis; sucrose metabolism.</text>
</comment>
<evidence type="ECO:0000256" key="5">
    <source>
        <dbReference type="ARBA" id="ARBA00022801"/>
    </source>
</evidence>
<protein>
    <recommendedName>
        <fullName evidence="4 8">Sucrose-6-phosphate hydrolase</fullName>
        <ecNumber evidence="3 8">3.2.1.26</ecNumber>
    </recommendedName>
    <alternativeName>
        <fullName evidence="7 9">Invertase</fullName>
    </alternativeName>
</protein>
<keyword evidence="6 8" id="KW-0326">Glycosidase</keyword>
<evidence type="ECO:0000256" key="1">
    <source>
        <dbReference type="ARBA" id="ARBA00004914"/>
    </source>
</evidence>